<accession>A0ABP6YTH5</accession>
<proteinExistence type="predicted"/>
<dbReference type="RefSeq" id="WP_346186320.1">
    <property type="nucleotide sequence ID" value="NZ_BAABCE010000027.1"/>
</dbReference>
<keyword evidence="3" id="KW-1185">Reference proteome</keyword>
<sequence length="191" mass="21205">MTEQPTAVSSVPWCCDGTPGYVSECPLCPQYGTSLLDLCPGHEGSGENKTRIVEARLHAKFRHPGYEYATTKGPRKQWDDADQPPTDDNGDTDPAWESNIDAGRAGQGWDRFDYHEEAYWRRPKKTPPADVTEGPDPRQAAYDAVFAYIRQQPCDFLPTTVVDRNAMIWHAVHAALDAVGIPRADSTNEEG</sequence>
<dbReference type="EMBL" id="BAABCE010000027">
    <property type="protein sequence ID" value="GAA3590826.1"/>
    <property type="molecule type" value="Genomic_DNA"/>
</dbReference>
<reference evidence="3" key="1">
    <citation type="journal article" date="2019" name="Int. J. Syst. Evol. Microbiol.">
        <title>The Global Catalogue of Microorganisms (GCM) 10K type strain sequencing project: providing services to taxonomists for standard genome sequencing and annotation.</title>
        <authorList>
            <consortium name="The Broad Institute Genomics Platform"/>
            <consortium name="The Broad Institute Genome Sequencing Center for Infectious Disease"/>
            <person name="Wu L."/>
            <person name="Ma J."/>
        </authorList>
    </citation>
    <scope>NUCLEOTIDE SEQUENCE [LARGE SCALE GENOMIC DNA]</scope>
    <source>
        <strain evidence="3">JCM 17656</strain>
    </source>
</reference>
<evidence type="ECO:0000256" key="1">
    <source>
        <dbReference type="SAM" id="MobiDB-lite"/>
    </source>
</evidence>
<gene>
    <name evidence="2" type="ORF">GCM10022295_85600</name>
</gene>
<evidence type="ECO:0000313" key="3">
    <source>
        <dbReference type="Proteomes" id="UP001500707"/>
    </source>
</evidence>
<name>A0ABP6YTH5_9ACTN</name>
<feature type="region of interest" description="Disordered" evidence="1">
    <location>
        <begin position="66"/>
        <end position="107"/>
    </location>
</feature>
<dbReference type="Proteomes" id="UP001500707">
    <property type="component" value="Unassembled WGS sequence"/>
</dbReference>
<comment type="caution">
    <text evidence="2">The sequence shown here is derived from an EMBL/GenBank/DDBJ whole genome shotgun (WGS) entry which is preliminary data.</text>
</comment>
<protein>
    <submittedName>
        <fullName evidence="2">Uncharacterized protein</fullName>
    </submittedName>
</protein>
<evidence type="ECO:0000313" key="2">
    <source>
        <dbReference type="EMBL" id="GAA3590826.1"/>
    </source>
</evidence>
<organism evidence="2 3">
    <name type="scientific">Streptomyces osmaniensis</name>
    <dbReference type="NCBI Taxonomy" id="593134"/>
    <lineage>
        <taxon>Bacteria</taxon>
        <taxon>Bacillati</taxon>
        <taxon>Actinomycetota</taxon>
        <taxon>Actinomycetes</taxon>
        <taxon>Kitasatosporales</taxon>
        <taxon>Streptomycetaceae</taxon>
        <taxon>Streptomyces</taxon>
    </lineage>
</organism>